<organism evidence="2 3">
    <name type="scientific">Agromyces mediolanus</name>
    <name type="common">Corynebacterium mediolanum</name>
    <dbReference type="NCBI Taxonomy" id="41986"/>
    <lineage>
        <taxon>Bacteria</taxon>
        <taxon>Bacillati</taxon>
        <taxon>Actinomycetota</taxon>
        <taxon>Actinomycetes</taxon>
        <taxon>Micrococcales</taxon>
        <taxon>Microbacteriaceae</taxon>
        <taxon>Agromyces</taxon>
    </lineage>
</organism>
<name>A0A918CH19_AGRME</name>
<reference evidence="2" key="1">
    <citation type="journal article" date="2014" name="Int. J. Syst. Evol. Microbiol.">
        <title>Complete genome sequence of Corynebacterium casei LMG S-19264T (=DSM 44701T), isolated from a smear-ripened cheese.</title>
        <authorList>
            <consortium name="US DOE Joint Genome Institute (JGI-PGF)"/>
            <person name="Walter F."/>
            <person name="Albersmeier A."/>
            <person name="Kalinowski J."/>
            <person name="Ruckert C."/>
        </authorList>
    </citation>
    <scope>NUCLEOTIDE SEQUENCE</scope>
    <source>
        <strain evidence="2">JCM 3346</strain>
    </source>
</reference>
<feature type="region of interest" description="Disordered" evidence="1">
    <location>
        <begin position="161"/>
        <end position="190"/>
    </location>
</feature>
<dbReference type="Proteomes" id="UP000610303">
    <property type="component" value="Unassembled WGS sequence"/>
</dbReference>
<comment type="caution">
    <text evidence="2">The sequence shown here is derived from an EMBL/GenBank/DDBJ whole genome shotgun (WGS) entry which is preliminary data.</text>
</comment>
<sequence length="200" mass="20346">MVTAAAARSAWRFALTLLVERDRAAGDAGASAFAALFAARAEPAALVRSAVARLEALREAPERFDAGAGSLAVSVSSPRCCRAASAFAASALRAARVAAARFAASERFALFAAASAEPAAVDFATVFFAAAGRFGAVAPFARAGAADVDSPWSACADTPVPVPSGASSVESERETEVTQQTYQLPAPDPCPVVVRTPAEN</sequence>
<evidence type="ECO:0000313" key="3">
    <source>
        <dbReference type="Proteomes" id="UP000610303"/>
    </source>
</evidence>
<proteinExistence type="predicted"/>
<reference evidence="2" key="2">
    <citation type="submission" date="2020-09" db="EMBL/GenBank/DDBJ databases">
        <authorList>
            <person name="Sun Q."/>
            <person name="Ohkuma M."/>
        </authorList>
    </citation>
    <scope>NUCLEOTIDE SEQUENCE</scope>
    <source>
        <strain evidence="2">JCM 3346</strain>
    </source>
</reference>
<evidence type="ECO:0000256" key="1">
    <source>
        <dbReference type="SAM" id="MobiDB-lite"/>
    </source>
</evidence>
<protein>
    <submittedName>
        <fullName evidence="2">Uncharacterized protein</fullName>
    </submittedName>
</protein>
<keyword evidence="3" id="KW-1185">Reference proteome</keyword>
<gene>
    <name evidence="2" type="ORF">GCM10010196_15230</name>
</gene>
<dbReference type="EMBL" id="BMRJ01000001">
    <property type="protein sequence ID" value="GGR22494.1"/>
    <property type="molecule type" value="Genomic_DNA"/>
</dbReference>
<dbReference type="AlphaFoldDB" id="A0A918CH19"/>
<evidence type="ECO:0000313" key="2">
    <source>
        <dbReference type="EMBL" id="GGR22494.1"/>
    </source>
</evidence>
<accession>A0A918CH19</accession>